<protein>
    <submittedName>
        <fullName evidence="1">Uncharacterized protein</fullName>
    </submittedName>
</protein>
<evidence type="ECO:0000313" key="2">
    <source>
        <dbReference type="Proteomes" id="UP000232003"/>
    </source>
</evidence>
<geneLocation type="plasmid" evidence="2">
    <name>pnfsy02</name>
</geneLocation>
<keyword evidence="2" id="KW-1185">Reference proteome</keyword>
<reference evidence="1 2" key="1">
    <citation type="submission" date="2017-11" db="EMBL/GenBank/DDBJ databases">
        <title>Complete genome of a free-living desiccation-tolerant cyanobacterium and its photosynthetic adaptation to extreme terrestrial habitat.</title>
        <authorList>
            <person name="Shang J."/>
        </authorList>
    </citation>
    <scope>NUCLEOTIDE SEQUENCE [LARGE SCALE GENOMIC DNA]</scope>
    <source>
        <strain evidence="1 2">CCNUN1</strain>
        <plasmid evidence="2">pnfsy02</plasmid>
    </source>
</reference>
<accession>A0A2K8T5Q2</accession>
<dbReference type="AlphaFoldDB" id="A0A2K8T5Q2"/>
<keyword evidence="1" id="KW-0614">Plasmid</keyword>
<dbReference type="KEGG" id="nfl:COO91_09147"/>
<evidence type="ECO:0000313" key="1">
    <source>
        <dbReference type="EMBL" id="AUB42991.1"/>
    </source>
</evidence>
<sequence>MVEELELSFGSNLRTQTFRNISTKLLKIPEFLFFSGWAV</sequence>
<dbReference type="EMBL" id="CP024787">
    <property type="protein sequence ID" value="AUB42991.1"/>
    <property type="molecule type" value="Genomic_DNA"/>
</dbReference>
<proteinExistence type="predicted"/>
<organism evidence="1 2">
    <name type="scientific">Nostoc flagelliforme CCNUN1</name>
    <dbReference type="NCBI Taxonomy" id="2038116"/>
    <lineage>
        <taxon>Bacteria</taxon>
        <taxon>Bacillati</taxon>
        <taxon>Cyanobacteriota</taxon>
        <taxon>Cyanophyceae</taxon>
        <taxon>Nostocales</taxon>
        <taxon>Nostocaceae</taxon>
        <taxon>Nostoc</taxon>
    </lineage>
</organism>
<gene>
    <name evidence="1" type="ORF">COO91_09147</name>
</gene>
<name>A0A2K8T5Q2_9NOSO</name>
<dbReference type="Proteomes" id="UP000232003">
    <property type="component" value="Plasmid pNFSY02"/>
</dbReference>